<dbReference type="EMBL" id="LAZR01035843">
    <property type="protein sequence ID" value="KKL26428.1"/>
    <property type="molecule type" value="Genomic_DNA"/>
</dbReference>
<gene>
    <name evidence="1" type="ORF">LCGC14_2395390</name>
</gene>
<proteinExistence type="predicted"/>
<name>A0A0F9ERC7_9ZZZZ</name>
<comment type="caution">
    <text evidence="1">The sequence shown here is derived from an EMBL/GenBank/DDBJ whole genome shotgun (WGS) entry which is preliminary data.</text>
</comment>
<organism evidence="1">
    <name type="scientific">marine sediment metagenome</name>
    <dbReference type="NCBI Taxonomy" id="412755"/>
    <lineage>
        <taxon>unclassified sequences</taxon>
        <taxon>metagenomes</taxon>
        <taxon>ecological metagenomes</taxon>
    </lineage>
</organism>
<dbReference type="AlphaFoldDB" id="A0A0F9ERC7"/>
<accession>A0A0F9ERC7</accession>
<sequence length="106" mass="12488">MASYIIIKGKQMPRIRRWFHVSHDINSDPEVWELTDRFGDRAYRVWIEILSIADRYDGLVPGEHNYLCISIGAKNKVRSSTVNRVLEYATEKHGWYMTRLEGFVTI</sequence>
<reference evidence="1" key="1">
    <citation type="journal article" date="2015" name="Nature">
        <title>Complex archaea that bridge the gap between prokaryotes and eukaryotes.</title>
        <authorList>
            <person name="Spang A."/>
            <person name="Saw J.H."/>
            <person name="Jorgensen S.L."/>
            <person name="Zaremba-Niedzwiedzka K."/>
            <person name="Martijn J."/>
            <person name="Lind A.E."/>
            <person name="van Eijk R."/>
            <person name="Schleper C."/>
            <person name="Guy L."/>
            <person name="Ettema T.J."/>
        </authorList>
    </citation>
    <scope>NUCLEOTIDE SEQUENCE</scope>
</reference>
<evidence type="ECO:0000313" key="1">
    <source>
        <dbReference type="EMBL" id="KKL26428.1"/>
    </source>
</evidence>
<protein>
    <submittedName>
        <fullName evidence="1">Uncharacterized protein</fullName>
    </submittedName>
</protein>